<dbReference type="EC" id="2.7.11.1" evidence="1"/>
<evidence type="ECO:0000256" key="1">
    <source>
        <dbReference type="ARBA" id="ARBA00012513"/>
    </source>
</evidence>
<proteinExistence type="predicted"/>
<dbReference type="Pfam" id="PF05147">
    <property type="entry name" value="LANC_like"/>
    <property type="match status" value="1"/>
</dbReference>
<dbReference type="Gene3D" id="1.10.510.10">
    <property type="entry name" value="Transferase(Phosphotransferase) domain 1"/>
    <property type="match status" value="1"/>
</dbReference>
<sequence>MKEQYANTPVQTEIAPVACGDFNGNYAAVLTKYGLEHQTFGNYLEVGRKSGIQGWVLYISIIRQEMTSFMEQFLNSYLPLHFSFTIPANRTIHTMILDGSFGRDAIGKVITIYPENKEAAQSLAAELIKLTKDFAGPDIPAAIHLGGHVYTSFIHELSTEKKAKWPFDPIKEKKITKPGRWIGKYLIVSQLKGDAKGNVYKCLNLNNWKNIHWCVIKQGAAHQCADDFGRSIKDRLEWQYELLRDLEGEISVSKPIDYFEHKNDAYLAIEYVEGTHLYDKINQLHQGAMWIAMPVEAKRELIKMLVAVVEIVDQFHSQDLVHRDLNPGNFLVRADGSIVAIDIELTYDYCSNVPKPAYTLGTPGYISPEQMQFKTPDLEDDYYGLGALMLKAFTGISPSKFTGNDEEVVFNAMKFFTGNNAIASLISRCLAHDPESRPEIKSIQHSLSVYDALLLTNLKIEYPEPEIKVHGDENTEIKELVQKGLNALANPIMMDQSGYWISKGSEMGDAIANEFRNYESVRGFANGTEGILYMLANAKNDGFDLEELNIPIHRNLERLDANTAQIKGDDSGLFYGSSGNSVALCALINAGLLEKNIHYHHQIYQGVTKPSNGVNLATGSSGRGLAMISCASHNQQQLYEQELHSIVSDLLKQQQFDGSWIIKKHPSDKKGVKILGFSYGIAGIVYFLLNYYSKYDDLNVKEPIYKALSWLLKQRILSNGHLLWPLNSKNRGIDPWFEYGFTGVALTFIKAYEVFKENTFKEAAIDALSSHPKFISSNYITVNNGLAGLGHVYIEAYKVFKNEDWRDRARYIVYYLMYCRKTEADGIAYWQEGNFTQPSAGYMNGNVGIINFLMHYLYPEKNEIII</sequence>
<evidence type="ECO:0000259" key="9">
    <source>
        <dbReference type="PROSITE" id="PS50011"/>
    </source>
</evidence>
<dbReference type="InterPro" id="IPR007822">
    <property type="entry name" value="LANC-like"/>
</dbReference>
<dbReference type="SMART" id="SM01260">
    <property type="entry name" value="LANC_like"/>
    <property type="match status" value="1"/>
</dbReference>
<dbReference type="SUPFAM" id="SSF158745">
    <property type="entry name" value="LanC-like"/>
    <property type="match status" value="1"/>
</dbReference>
<dbReference type="AlphaFoldDB" id="H1YGW9"/>
<dbReference type="InterPro" id="IPR012341">
    <property type="entry name" value="6hp_glycosidase-like_sf"/>
</dbReference>
<keyword evidence="6" id="KW-0067">ATP-binding</keyword>
<dbReference type="Proteomes" id="UP000002774">
    <property type="component" value="Chromosome"/>
</dbReference>
<dbReference type="SMART" id="SM00220">
    <property type="entry name" value="S_TKc"/>
    <property type="match status" value="1"/>
</dbReference>
<dbReference type="GO" id="GO:0004674">
    <property type="term" value="F:protein serine/threonine kinase activity"/>
    <property type="evidence" value="ECO:0007669"/>
    <property type="project" value="UniProtKB-KW"/>
</dbReference>
<reference evidence="10" key="1">
    <citation type="submission" date="2011-09" db="EMBL/GenBank/DDBJ databases">
        <title>The permanent draft genome of Mucilaginibacter paludis DSM 18603.</title>
        <authorList>
            <consortium name="US DOE Joint Genome Institute (JGI-PGF)"/>
            <person name="Lucas S."/>
            <person name="Han J."/>
            <person name="Lapidus A."/>
            <person name="Bruce D."/>
            <person name="Goodwin L."/>
            <person name="Pitluck S."/>
            <person name="Peters L."/>
            <person name="Kyrpides N."/>
            <person name="Mavromatis K."/>
            <person name="Ivanova N."/>
            <person name="Mikhailova N."/>
            <person name="Held B."/>
            <person name="Detter J.C."/>
            <person name="Tapia R."/>
            <person name="Han C."/>
            <person name="Land M."/>
            <person name="Hauser L."/>
            <person name="Markowitz V."/>
            <person name="Cheng J.-F."/>
            <person name="Hugenholtz P."/>
            <person name="Woyke T."/>
            <person name="Wu D."/>
            <person name="Tindall B."/>
            <person name="Brambilla E."/>
            <person name="Klenk H.-P."/>
            <person name="Eisen J.A."/>
        </authorList>
    </citation>
    <scope>NUCLEOTIDE SEQUENCE [LARGE SCALE GENOMIC DNA]</scope>
    <source>
        <strain evidence="10">DSM 18603</strain>
    </source>
</reference>
<dbReference type="GO" id="GO:0005975">
    <property type="term" value="P:carbohydrate metabolic process"/>
    <property type="evidence" value="ECO:0007669"/>
    <property type="project" value="InterPro"/>
</dbReference>
<keyword evidence="5 10" id="KW-0418">Kinase</keyword>
<dbReference type="RefSeq" id="WP_008506465.1">
    <property type="nucleotide sequence ID" value="NZ_CM001403.1"/>
</dbReference>
<keyword evidence="11" id="KW-1185">Reference proteome</keyword>
<organism evidence="10 11">
    <name type="scientific">Mucilaginibacter paludis DSM 18603</name>
    <dbReference type="NCBI Taxonomy" id="714943"/>
    <lineage>
        <taxon>Bacteria</taxon>
        <taxon>Pseudomonadati</taxon>
        <taxon>Bacteroidota</taxon>
        <taxon>Sphingobacteriia</taxon>
        <taxon>Sphingobacteriales</taxon>
        <taxon>Sphingobacteriaceae</taxon>
        <taxon>Mucilaginibacter</taxon>
    </lineage>
</organism>
<dbReference type="GO" id="GO:0005524">
    <property type="term" value="F:ATP binding"/>
    <property type="evidence" value="ECO:0007669"/>
    <property type="project" value="UniProtKB-KW"/>
</dbReference>
<dbReference type="HOGENOM" id="CLU_387196_0_0_10"/>
<accession>H1YGW9</accession>
<name>H1YGW9_9SPHI</name>
<comment type="catalytic activity">
    <reaction evidence="7">
        <text>L-threonyl-[protein] + ATP = O-phospho-L-threonyl-[protein] + ADP + H(+)</text>
        <dbReference type="Rhea" id="RHEA:46608"/>
        <dbReference type="Rhea" id="RHEA-COMP:11060"/>
        <dbReference type="Rhea" id="RHEA-COMP:11605"/>
        <dbReference type="ChEBI" id="CHEBI:15378"/>
        <dbReference type="ChEBI" id="CHEBI:30013"/>
        <dbReference type="ChEBI" id="CHEBI:30616"/>
        <dbReference type="ChEBI" id="CHEBI:61977"/>
        <dbReference type="ChEBI" id="CHEBI:456216"/>
        <dbReference type="EC" id="2.7.11.1"/>
    </reaction>
</comment>
<dbReference type="InterPro" id="IPR011009">
    <property type="entry name" value="Kinase-like_dom_sf"/>
</dbReference>
<dbReference type="EMBL" id="CM001403">
    <property type="protein sequence ID" value="EHQ26398.1"/>
    <property type="molecule type" value="Genomic_DNA"/>
</dbReference>
<dbReference type="OrthoDB" id="9813021at2"/>
<dbReference type="eggNOG" id="COG4403">
    <property type="taxonomic scope" value="Bacteria"/>
</dbReference>
<dbReference type="InterPro" id="IPR000719">
    <property type="entry name" value="Prot_kinase_dom"/>
</dbReference>
<dbReference type="Pfam" id="PF25816">
    <property type="entry name" value="RamC_N"/>
    <property type="match status" value="1"/>
</dbReference>
<evidence type="ECO:0000256" key="4">
    <source>
        <dbReference type="ARBA" id="ARBA00022741"/>
    </source>
</evidence>
<dbReference type="PRINTS" id="PR01950">
    <property type="entry name" value="LANCSUPER"/>
</dbReference>
<evidence type="ECO:0000256" key="7">
    <source>
        <dbReference type="ARBA" id="ARBA00047899"/>
    </source>
</evidence>
<protein>
    <recommendedName>
        <fullName evidence="1">non-specific serine/threonine protein kinase</fullName>
        <ecNumber evidence="1">2.7.11.1</ecNumber>
    </recommendedName>
</protein>
<evidence type="ECO:0000313" key="11">
    <source>
        <dbReference type="Proteomes" id="UP000002774"/>
    </source>
</evidence>
<dbReference type="PROSITE" id="PS50011">
    <property type="entry name" value="PROTEIN_KINASE_DOM"/>
    <property type="match status" value="1"/>
</dbReference>
<dbReference type="GO" id="GO:0031179">
    <property type="term" value="P:peptide modification"/>
    <property type="evidence" value="ECO:0007669"/>
    <property type="project" value="InterPro"/>
</dbReference>
<dbReference type="PANTHER" id="PTHR24363:SF0">
    <property type="entry name" value="SERINE_THREONINE KINASE LIKE DOMAIN CONTAINING 1"/>
    <property type="match status" value="1"/>
</dbReference>
<dbReference type="Pfam" id="PF00069">
    <property type="entry name" value="Pkinase"/>
    <property type="match status" value="1"/>
</dbReference>
<feature type="domain" description="Protein kinase" evidence="9">
    <location>
        <begin position="185"/>
        <end position="448"/>
    </location>
</feature>
<dbReference type="eggNOG" id="COG0515">
    <property type="taxonomic scope" value="Bacteria"/>
</dbReference>
<evidence type="ECO:0000256" key="8">
    <source>
        <dbReference type="ARBA" id="ARBA00048679"/>
    </source>
</evidence>
<gene>
    <name evidence="10" type="ORF">Mucpa_2265</name>
</gene>
<evidence type="ECO:0000256" key="5">
    <source>
        <dbReference type="ARBA" id="ARBA00022777"/>
    </source>
</evidence>
<evidence type="ECO:0000256" key="6">
    <source>
        <dbReference type="ARBA" id="ARBA00022840"/>
    </source>
</evidence>
<evidence type="ECO:0000313" key="10">
    <source>
        <dbReference type="EMBL" id="EHQ26398.1"/>
    </source>
</evidence>
<dbReference type="PANTHER" id="PTHR24363">
    <property type="entry name" value="SERINE/THREONINE PROTEIN KINASE"/>
    <property type="match status" value="1"/>
</dbReference>
<evidence type="ECO:0000256" key="3">
    <source>
        <dbReference type="ARBA" id="ARBA00022679"/>
    </source>
</evidence>
<evidence type="ECO:0000256" key="2">
    <source>
        <dbReference type="ARBA" id="ARBA00022527"/>
    </source>
</evidence>
<dbReference type="SUPFAM" id="SSF56112">
    <property type="entry name" value="Protein kinase-like (PK-like)"/>
    <property type="match status" value="1"/>
</dbReference>
<dbReference type="InterPro" id="IPR057929">
    <property type="entry name" value="RamC_N"/>
</dbReference>
<keyword evidence="3" id="KW-0808">Transferase</keyword>
<keyword evidence="2 10" id="KW-0723">Serine/threonine-protein kinase</keyword>
<dbReference type="Gene3D" id="1.50.10.10">
    <property type="match status" value="1"/>
</dbReference>
<dbReference type="STRING" id="714943.Mucpa_2265"/>
<keyword evidence="4" id="KW-0547">Nucleotide-binding</keyword>
<comment type="catalytic activity">
    <reaction evidence="8">
        <text>L-seryl-[protein] + ATP = O-phospho-L-seryl-[protein] + ADP + H(+)</text>
        <dbReference type="Rhea" id="RHEA:17989"/>
        <dbReference type="Rhea" id="RHEA-COMP:9863"/>
        <dbReference type="Rhea" id="RHEA-COMP:11604"/>
        <dbReference type="ChEBI" id="CHEBI:15378"/>
        <dbReference type="ChEBI" id="CHEBI:29999"/>
        <dbReference type="ChEBI" id="CHEBI:30616"/>
        <dbReference type="ChEBI" id="CHEBI:83421"/>
        <dbReference type="ChEBI" id="CHEBI:456216"/>
        <dbReference type="EC" id="2.7.11.1"/>
    </reaction>
</comment>